<evidence type="ECO:0000259" key="4">
    <source>
        <dbReference type="PROSITE" id="PS50830"/>
    </source>
</evidence>
<keyword evidence="6" id="KW-1185">Reference proteome</keyword>
<name>A0A433X633_9HYPH</name>
<dbReference type="SUPFAM" id="SSF50199">
    <property type="entry name" value="Staphylococcal nuclease"/>
    <property type="match status" value="1"/>
</dbReference>
<gene>
    <name evidence="5" type="ORF">EMQ25_15000</name>
</gene>
<dbReference type="GO" id="GO:0004519">
    <property type="term" value="F:endonuclease activity"/>
    <property type="evidence" value="ECO:0007669"/>
    <property type="project" value="UniProtKB-KW"/>
</dbReference>
<reference evidence="5 6" key="1">
    <citation type="journal article" date="2016" name="Int. J. Syst. Evol. Microbiol.">
        <title>Arsenicitalea aurantiaca gen. nov., sp. nov., a new member of the family Hyphomicrobiaceae, isolated from high-arsenic sediment.</title>
        <authorList>
            <person name="Mu Y."/>
            <person name="Zhou L."/>
            <person name="Zeng X.C."/>
            <person name="Liu L."/>
            <person name="Pan Y."/>
            <person name="Chen X."/>
            <person name="Wang J."/>
            <person name="Li S."/>
            <person name="Li W.J."/>
            <person name="Wang Y."/>
        </authorList>
    </citation>
    <scope>NUCLEOTIDE SEQUENCE [LARGE SCALE GENOMIC DNA]</scope>
    <source>
        <strain evidence="5 6">42-50</strain>
    </source>
</reference>
<dbReference type="SMART" id="SM00318">
    <property type="entry name" value="SNc"/>
    <property type="match status" value="1"/>
</dbReference>
<evidence type="ECO:0000313" key="6">
    <source>
        <dbReference type="Proteomes" id="UP000281547"/>
    </source>
</evidence>
<proteinExistence type="predicted"/>
<keyword evidence="1" id="KW-0540">Nuclease</keyword>
<evidence type="ECO:0000313" key="5">
    <source>
        <dbReference type="EMBL" id="RUT29484.1"/>
    </source>
</evidence>
<dbReference type="PANTHER" id="PTHR12302:SF3">
    <property type="entry name" value="SERINE_THREONINE-PROTEIN KINASE 31"/>
    <property type="match status" value="1"/>
</dbReference>
<comment type="caution">
    <text evidence="5">The sequence shown here is derived from an EMBL/GenBank/DDBJ whole genome shotgun (WGS) entry which is preliminary data.</text>
</comment>
<sequence length="214" mass="23628">MIGTQAPKLPLGRDGFEAWPLADDAKAELEDMVLGQTVQLGYGGARVDRYDRALAHVFLDGLDGLWAQGHMVGTGLARVYSFPDNRACLASLLAAEAQARRDGLGIWTDPYYRVRAAEPPAALAERIGHYELVEGRVLLADRVGSRVFLNFGRYWKEDFTAVIEAKALTLFNDTGLDPLALEGALVRIRGWVDDRDGPRIEVTHPEQIEVLANR</sequence>
<dbReference type="Pfam" id="PF00565">
    <property type="entry name" value="SNase"/>
    <property type="match status" value="1"/>
</dbReference>
<dbReference type="EMBL" id="RZNJ01000005">
    <property type="protein sequence ID" value="RUT29484.1"/>
    <property type="molecule type" value="Genomic_DNA"/>
</dbReference>
<dbReference type="InterPro" id="IPR035437">
    <property type="entry name" value="SNase_OB-fold_sf"/>
</dbReference>
<dbReference type="GO" id="GO:0016787">
    <property type="term" value="F:hydrolase activity"/>
    <property type="evidence" value="ECO:0007669"/>
    <property type="project" value="UniProtKB-KW"/>
</dbReference>
<evidence type="ECO:0000256" key="1">
    <source>
        <dbReference type="ARBA" id="ARBA00022722"/>
    </source>
</evidence>
<dbReference type="OrthoDB" id="7618306at2"/>
<dbReference type="InterPro" id="IPR016071">
    <property type="entry name" value="Staphylococal_nuclease_OB-fold"/>
</dbReference>
<accession>A0A433X633</accession>
<dbReference type="PROSITE" id="PS50830">
    <property type="entry name" value="TNASE_3"/>
    <property type="match status" value="1"/>
</dbReference>
<dbReference type="PANTHER" id="PTHR12302">
    <property type="entry name" value="EBNA2 BINDING PROTEIN P100"/>
    <property type="match status" value="1"/>
</dbReference>
<evidence type="ECO:0000256" key="3">
    <source>
        <dbReference type="ARBA" id="ARBA00022801"/>
    </source>
</evidence>
<evidence type="ECO:0000256" key="2">
    <source>
        <dbReference type="ARBA" id="ARBA00022759"/>
    </source>
</evidence>
<dbReference type="Gene3D" id="2.40.50.90">
    <property type="match status" value="1"/>
</dbReference>
<feature type="domain" description="TNase-like" evidence="4">
    <location>
        <begin position="1"/>
        <end position="109"/>
    </location>
</feature>
<organism evidence="5 6">
    <name type="scientific">Arsenicitalea aurantiaca</name>
    <dbReference type="NCBI Taxonomy" id="1783274"/>
    <lineage>
        <taxon>Bacteria</taxon>
        <taxon>Pseudomonadati</taxon>
        <taxon>Pseudomonadota</taxon>
        <taxon>Alphaproteobacteria</taxon>
        <taxon>Hyphomicrobiales</taxon>
        <taxon>Devosiaceae</taxon>
        <taxon>Arsenicitalea</taxon>
    </lineage>
</organism>
<keyword evidence="3" id="KW-0378">Hydrolase</keyword>
<dbReference type="Proteomes" id="UP000281547">
    <property type="component" value="Unassembled WGS sequence"/>
</dbReference>
<keyword evidence="2" id="KW-0255">Endonuclease</keyword>
<protein>
    <submittedName>
        <fullName evidence="5">Thermonuclease family protein</fullName>
    </submittedName>
</protein>
<dbReference type="AlphaFoldDB" id="A0A433X633"/>